<evidence type="ECO:0000313" key="10">
    <source>
        <dbReference type="Proteomes" id="UP001148313"/>
    </source>
</evidence>
<keyword evidence="4" id="KW-0560">Oxidoreductase</keyword>
<sequence length="596" mass="64495">MYSGLAKVTGRGTNRKVSTTARGYEVLRDPALNKGLAFVAEERAALGLEGLLPDAVVTDLEPQLDWAYRNYCAQPTDLDKHIYAWRLHDNNSVLFFALIQRHLLEMLPVVYDPTVGEAIENYSEIWTRPRGVFLSVDAIDTVEQRLANFGASADDIDLLVATDAEEILGIGDWGANGVDISIGKLAVYSAAAGIDPHRVIPVMLDAGTNNEKLLHDPLYTGARRARVSNKEYDALIDAYVAAARKLFPNAMLHWEDFGSTNCRRILDRYRGSAPMFNDDMQGTGAITMAGLFNAVELSRTTWRDQRIVVLGGGTAGCGIVDQARDEMVRHGLSADDATARIWIVDLPGLLTTSMSDRLLDYQRPYVRPDDEVADWTRTPCDENRKAALRWPAMAGLRAEAANGGGIIDLATVVERVKPTILIGTSTTPGMFTEDIVRTMAAAVERPIIFPLSNPTHLAEATPKQLLTWSDGNALVATGSPFEDVTHKGVTHRIGQANNAALYPGLGLGAIVARASKITDEMILAAAHAVADEANLAEPGASLLPSNGALRTTSSVVATAVVRMAIEQGVATADIDDPIEAVRISEWWPVYCPVSAI</sequence>
<evidence type="ECO:0000313" key="9">
    <source>
        <dbReference type="EMBL" id="MDA4845886.1"/>
    </source>
</evidence>
<evidence type="ECO:0000259" key="7">
    <source>
        <dbReference type="SMART" id="SM00919"/>
    </source>
</evidence>
<dbReference type="SUPFAM" id="SSF53223">
    <property type="entry name" value="Aminoacid dehydrogenase-like, N-terminal domain"/>
    <property type="match status" value="1"/>
</dbReference>
<dbReference type="InterPro" id="IPR015884">
    <property type="entry name" value="Malic_enzyme_CS"/>
</dbReference>
<comment type="caution">
    <text evidence="9">The sequence shown here is derived from an EMBL/GenBank/DDBJ whole genome shotgun (WGS) entry which is preliminary data.</text>
</comment>
<dbReference type="InterPro" id="IPR012302">
    <property type="entry name" value="Malic_NAD-bd"/>
</dbReference>
<dbReference type="InterPro" id="IPR046346">
    <property type="entry name" value="Aminoacid_DH-like_N_sf"/>
</dbReference>
<dbReference type="InterPro" id="IPR012301">
    <property type="entry name" value="Malic_N_dom"/>
</dbReference>
<comment type="similarity">
    <text evidence="2 6">Belongs to the malic enzymes family.</text>
</comment>
<dbReference type="Gene3D" id="3.40.50.10380">
    <property type="entry name" value="Malic enzyme, N-terminal domain"/>
    <property type="match status" value="1"/>
</dbReference>
<dbReference type="PRINTS" id="PR00072">
    <property type="entry name" value="MALOXRDTASE"/>
</dbReference>
<evidence type="ECO:0000259" key="8">
    <source>
        <dbReference type="SMART" id="SM01274"/>
    </source>
</evidence>
<dbReference type="Proteomes" id="UP001148313">
    <property type="component" value="Unassembled WGS sequence"/>
</dbReference>
<evidence type="ECO:0000256" key="5">
    <source>
        <dbReference type="ARBA" id="ARBA00023027"/>
    </source>
</evidence>
<feature type="domain" description="Malic enzyme N-terminal" evidence="8">
    <location>
        <begin position="88"/>
        <end position="270"/>
    </location>
</feature>
<protein>
    <submittedName>
        <fullName evidence="9">NAD-dependent malic enzyme</fullName>
    </submittedName>
</protein>
<organism evidence="9 10">
    <name type="scientific">Hoeflea poritis</name>
    <dbReference type="NCBI Taxonomy" id="2993659"/>
    <lineage>
        <taxon>Bacteria</taxon>
        <taxon>Pseudomonadati</taxon>
        <taxon>Pseudomonadota</taxon>
        <taxon>Alphaproteobacteria</taxon>
        <taxon>Hyphomicrobiales</taxon>
        <taxon>Rhizobiaceae</taxon>
        <taxon>Hoeflea</taxon>
    </lineage>
</organism>
<evidence type="ECO:0000256" key="6">
    <source>
        <dbReference type="RuleBase" id="RU003427"/>
    </source>
</evidence>
<dbReference type="Gene3D" id="3.40.50.720">
    <property type="entry name" value="NAD(P)-binding Rossmann-like Domain"/>
    <property type="match status" value="1"/>
</dbReference>
<keyword evidence="5" id="KW-0520">NAD</keyword>
<evidence type="ECO:0000256" key="4">
    <source>
        <dbReference type="ARBA" id="ARBA00023002"/>
    </source>
</evidence>
<dbReference type="InterPro" id="IPR001891">
    <property type="entry name" value="Malic_OxRdtase"/>
</dbReference>
<dbReference type="NCBIfam" id="NF010052">
    <property type="entry name" value="PRK13529.1"/>
    <property type="match status" value="1"/>
</dbReference>
<feature type="domain" description="Malic enzyme NAD-binding" evidence="7">
    <location>
        <begin position="280"/>
        <end position="565"/>
    </location>
</feature>
<dbReference type="PIRSF" id="PIRSF000106">
    <property type="entry name" value="ME"/>
    <property type="match status" value="1"/>
</dbReference>
<dbReference type="SUPFAM" id="SSF51735">
    <property type="entry name" value="NAD(P)-binding Rossmann-fold domains"/>
    <property type="match status" value="1"/>
</dbReference>
<dbReference type="InterPro" id="IPR036291">
    <property type="entry name" value="NAD(P)-bd_dom_sf"/>
</dbReference>
<dbReference type="Pfam" id="PF03949">
    <property type="entry name" value="Malic_M"/>
    <property type="match status" value="1"/>
</dbReference>
<dbReference type="Pfam" id="PF00390">
    <property type="entry name" value="malic"/>
    <property type="match status" value="1"/>
</dbReference>
<gene>
    <name evidence="9" type="ORF">OOZ53_11035</name>
</gene>
<comment type="cofactor">
    <cofactor evidence="1">
        <name>Mn(2+)</name>
        <dbReference type="ChEBI" id="CHEBI:29035"/>
    </cofactor>
</comment>
<dbReference type="InterPro" id="IPR037062">
    <property type="entry name" value="Malic_N_dom_sf"/>
</dbReference>
<dbReference type="SMART" id="SM01274">
    <property type="entry name" value="malic"/>
    <property type="match status" value="1"/>
</dbReference>
<proteinExistence type="inferred from homology"/>
<accession>A0ABT4VME6</accession>
<dbReference type="SMART" id="SM00919">
    <property type="entry name" value="Malic_M"/>
    <property type="match status" value="1"/>
</dbReference>
<dbReference type="EMBL" id="JAPJZH010000006">
    <property type="protein sequence ID" value="MDA4845886.1"/>
    <property type="molecule type" value="Genomic_DNA"/>
</dbReference>
<evidence type="ECO:0000256" key="2">
    <source>
        <dbReference type="ARBA" id="ARBA00008785"/>
    </source>
</evidence>
<dbReference type="RefSeq" id="WP_271089587.1">
    <property type="nucleotide sequence ID" value="NZ_JAPJZH010000006.1"/>
</dbReference>
<dbReference type="PROSITE" id="PS00331">
    <property type="entry name" value="MALIC_ENZYMES"/>
    <property type="match status" value="1"/>
</dbReference>
<evidence type="ECO:0000256" key="3">
    <source>
        <dbReference type="ARBA" id="ARBA00022723"/>
    </source>
</evidence>
<keyword evidence="10" id="KW-1185">Reference proteome</keyword>
<reference evidence="9" key="1">
    <citation type="submission" date="2022-11" db="EMBL/GenBank/DDBJ databases">
        <title>Hoeflea poritis sp. nov., isolated from scleractinian coral Porites lutea.</title>
        <authorList>
            <person name="Zhang G."/>
            <person name="Wei Q."/>
            <person name="Cai L."/>
        </authorList>
    </citation>
    <scope>NUCLEOTIDE SEQUENCE</scope>
    <source>
        <strain evidence="9">E7-10</strain>
    </source>
</reference>
<name>A0ABT4VME6_9HYPH</name>
<evidence type="ECO:0000256" key="1">
    <source>
        <dbReference type="ARBA" id="ARBA00001936"/>
    </source>
</evidence>
<keyword evidence="3 6" id="KW-0479">Metal-binding</keyword>
<dbReference type="PANTHER" id="PTHR23406:SF34">
    <property type="entry name" value="NAD-DEPENDENT MALIC ENZYME, MITOCHONDRIAL"/>
    <property type="match status" value="1"/>
</dbReference>
<dbReference type="PANTHER" id="PTHR23406">
    <property type="entry name" value="MALIC ENZYME-RELATED"/>
    <property type="match status" value="1"/>
</dbReference>